<keyword evidence="2" id="KW-0472">Membrane</keyword>
<proteinExistence type="predicted"/>
<keyword evidence="2" id="KW-0812">Transmembrane</keyword>
<evidence type="ECO:0000313" key="3">
    <source>
        <dbReference type="EMBL" id="PEN12904.1"/>
    </source>
</evidence>
<keyword evidence="4" id="KW-1185">Reference proteome</keyword>
<feature type="region of interest" description="Disordered" evidence="1">
    <location>
        <begin position="588"/>
        <end position="612"/>
    </location>
</feature>
<keyword evidence="2" id="KW-1133">Transmembrane helix</keyword>
<dbReference type="Proteomes" id="UP000220102">
    <property type="component" value="Unassembled WGS sequence"/>
</dbReference>
<dbReference type="RefSeq" id="WP_098076409.1">
    <property type="nucleotide sequence ID" value="NZ_PDEQ01000006.1"/>
</dbReference>
<reference evidence="3 4" key="1">
    <citation type="submission" date="2017-10" db="EMBL/GenBank/DDBJ databases">
        <title>Draft genome of Longibacter Salinarum.</title>
        <authorList>
            <person name="Goh K.M."/>
            <person name="Shamsir M.S."/>
            <person name="Lim S.W."/>
        </authorList>
    </citation>
    <scope>NUCLEOTIDE SEQUENCE [LARGE SCALE GENOMIC DNA]</scope>
    <source>
        <strain evidence="3 4">KCTC 52045</strain>
    </source>
</reference>
<dbReference type="EMBL" id="PDEQ01000006">
    <property type="protein sequence ID" value="PEN12904.1"/>
    <property type="molecule type" value="Genomic_DNA"/>
</dbReference>
<evidence type="ECO:0000256" key="1">
    <source>
        <dbReference type="SAM" id="MobiDB-lite"/>
    </source>
</evidence>
<evidence type="ECO:0000313" key="4">
    <source>
        <dbReference type="Proteomes" id="UP000220102"/>
    </source>
</evidence>
<name>A0A2A8CWD3_9BACT</name>
<evidence type="ECO:0000256" key="2">
    <source>
        <dbReference type="SAM" id="Phobius"/>
    </source>
</evidence>
<evidence type="ECO:0008006" key="5">
    <source>
        <dbReference type="Google" id="ProtNLM"/>
    </source>
</evidence>
<gene>
    <name evidence="3" type="ORF">CRI94_12945</name>
</gene>
<organism evidence="3 4">
    <name type="scientific">Longibacter salinarum</name>
    <dbReference type="NCBI Taxonomy" id="1850348"/>
    <lineage>
        <taxon>Bacteria</taxon>
        <taxon>Pseudomonadati</taxon>
        <taxon>Rhodothermota</taxon>
        <taxon>Rhodothermia</taxon>
        <taxon>Rhodothermales</taxon>
        <taxon>Salisaetaceae</taxon>
        <taxon>Longibacter</taxon>
    </lineage>
</organism>
<sequence>MSHSQPPSPSSHHAEPRHVVAATIVLLAGIGIGLTVSGHLTTMAKEVMGTFRVPVSVSSPDTTSSFVPSRLFTLRDLPTHPDAVHSEYFSPELYASAGATPTDRRGELHQDFQALLDLYHKRQRVDDNFTIRVARDDTHELLEVYVLKEDRRRYNNGADVEWPTIDAKRRVHTRRLVDKWEERGVPREEITVKWGRSNQIDEAHERDRPFLAYELRLTNYLGLSLLPTEIGTVETFNQDDLRSHVGARSRYQMMPFILRRSGVHQYSLRTEESSWVEVSEDLHPLLTMEPAFRLLRGYVNAVGHEIPGISAYHTGPGNIYKLYRKFFTQSGAFDTGSTVMDAYMWAITDGFETVSENSTFGPYSRGYVASAYGSLRAIDDRPIDLSNTVRAERVQLEPGETLMLADILRVLDGSTSALNWSMVADRPSTYERFRGLNPHLDLPETDDGELTPSANVRFVSSVDGKAVRFFLPTGGSKALEDAGITALDSRATFRFDDDTYRLPSDEQRTAWDRRYDSLVDDIKRFGFTKENRERLLTIYDAFERLAETNPTHYRQTQLDVIQTHRRIWLSNPWETLSDAATLATGKMRMRPQPPETLDTHPLDDYTRSLDSK</sequence>
<protein>
    <recommendedName>
        <fullName evidence="5">Transglycosylase SLT domain-containing protein</fullName>
    </recommendedName>
</protein>
<comment type="caution">
    <text evidence="3">The sequence shown here is derived from an EMBL/GenBank/DDBJ whole genome shotgun (WGS) entry which is preliminary data.</text>
</comment>
<dbReference type="AlphaFoldDB" id="A0A2A8CWD3"/>
<accession>A0A2A8CWD3</accession>
<feature type="compositionally biased region" description="Basic and acidic residues" evidence="1">
    <location>
        <begin position="597"/>
        <end position="612"/>
    </location>
</feature>
<feature type="transmembrane region" description="Helical" evidence="2">
    <location>
        <begin position="20"/>
        <end position="42"/>
    </location>
</feature>
<dbReference type="OrthoDB" id="1490753at2"/>